<evidence type="ECO:0000256" key="2">
    <source>
        <dbReference type="ARBA" id="ARBA00022723"/>
    </source>
</evidence>
<dbReference type="PATRIC" id="fig|751945.3.peg.1418"/>
<dbReference type="Pfam" id="PF13531">
    <property type="entry name" value="SBP_bac_11"/>
    <property type="match status" value="1"/>
</dbReference>
<gene>
    <name evidence="6" type="ORF">Theos_1435</name>
</gene>
<comment type="similarity">
    <text evidence="1">Belongs to the bacterial solute-binding protein ModA family.</text>
</comment>
<evidence type="ECO:0000256" key="4">
    <source>
        <dbReference type="PIRSR" id="PIRSR004846-1"/>
    </source>
</evidence>
<protein>
    <submittedName>
        <fullName evidence="6">Molybdenum ABC transporter, periplasmic molybdate-binding protein</fullName>
    </submittedName>
</protein>
<keyword evidence="3 5" id="KW-0732">Signal</keyword>
<dbReference type="InterPro" id="IPR044084">
    <property type="entry name" value="AvModA-like_subst-bd"/>
</dbReference>
<evidence type="ECO:0000256" key="5">
    <source>
        <dbReference type="SAM" id="SignalP"/>
    </source>
</evidence>
<dbReference type="HOGENOM" id="CLU_065520_1_0_0"/>
<dbReference type="PANTHER" id="PTHR30632">
    <property type="entry name" value="MOLYBDATE-BINDING PERIPLASMIC PROTEIN"/>
    <property type="match status" value="1"/>
</dbReference>
<dbReference type="Gene3D" id="3.40.190.10">
    <property type="entry name" value="Periplasmic binding protein-like II"/>
    <property type="match status" value="2"/>
</dbReference>
<keyword evidence="7" id="KW-1185">Reference proteome</keyword>
<organism evidence="6 7">
    <name type="scientific">Thermus oshimai JL-2</name>
    <dbReference type="NCBI Taxonomy" id="751945"/>
    <lineage>
        <taxon>Bacteria</taxon>
        <taxon>Thermotogati</taxon>
        <taxon>Deinococcota</taxon>
        <taxon>Deinococci</taxon>
        <taxon>Thermales</taxon>
        <taxon>Thermaceae</taxon>
        <taxon>Thermus</taxon>
    </lineage>
</organism>
<dbReference type="eggNOG" id="COG0725">
    <property type="taxonomic scope" value="Bacteria"/>
</dbReference>
<feature type="signal peptide" evidence="5">
    <location>
        <begin position="1"/>
        <end position="19"/>
    </location>
</feature>
<reference evidence="6 7" key="1">
    <citation type="journal article" date="2013" name="Genome Announc.">
        <title>Whole Genome Sequencing of Thermus oshimai JL-2 and Thermus thermophilus JL-18, Incomplete Denitrifiers from the United States Great Basin.</title>
        <authorList>
            <person name="Murugapiran S.K."/>
            <person name="Huntemann M."/>
            <person name="Wei C.L."/>
            <person name="Han J."/>
            <person name="Detter J.C."/>
            <person name="Han C.S."/>
            <person name="Erkkila T.H."/>
            <person name="Teshima H."/>
            <person name="Chen A."/>
            <person name="Kyrpides N."/>
            <person name="Mavrommatis K."/>
            <person name="Markowitz V."/>
            <person name="Szeto E."/>
            <person name="Ivanova N."/>
            <person name="Pagani I."/>
            <person name="Lam J."/>
            <person name="McDonald A.I."/>
            <person name="Dodsworth J.A."/>
            <person name="Pati A."/>
            <person name="Goodwin L."/>
            <person name="Peters L."/>
            <person name="Pitluck S."/>
            <person name="Woyke T."/>
            <person name="Hedlund B.P."/>
        </authorList>
    </citation>
    <scope>NUCLEOTIDE SEQUENCE</scope>
    <source>
        <strain evidence="6 7">JL-2</strain>
    </source>
</reference>
<proteinExistence type="inferred from homology"/>
<keyword evidence="2 4" id="KW-0479">Metal-binding</keyword>
<dbReference type="PIRSF" id="PIRSF004846">
    <property type="entry name" value="ModA"/>
    <property type="match status" value="1"/>
</dbReference>
<feature type="chain" id="PRO_5003909859" evidence="5">
    <location>
        <begin position="20"/>
        <end position="294"/>
    </location>
</feature>
<keyword evidence="4" id="KW-0500">Molybdenum</keyword>
<evidence type="ECO:0000313" key="7">
    <source>
        <dbReference type="Proteomes" id="UP000000211"/>
    </source>
</evidence>
<accession>K7QVE0</accession>
<dbReference type="GO" id="GO:0030973">
    <property type="term" value="F:molybdate ion binding"/>
    <property type="evidence" value="ECO:0007669"/>
    <property type="project" value="InterPro"/>
</dbReference>
<dbReference type="GO" id="GO:0015689">
    <property type="term" value="P:molybdate ion transport"/>
    <property type="evidence" value="ECO:0007669"/>
    <property type="project" value="InterPro"/>
</dbReference>
<dbReference type="EMBL" id="CP003249">
    <property type="protein sequence ID" value="AFV76466.1"/>
    <property type="molecule type" value="Genomic_DNA"/>
</dbReference>
<dbReference type="InterPro" id="IPR050682">
    <property type="entry name" value="ModA/WtpA"/>
</dbReference>
<dbReference type="InterPro" id="IPR005950">
    <property type="entry name" value="ModA"/>
</dbReference>
<dbReference type="PANTHER" id="PTHR30632:SF14">
    <property type="entry name" value="TUNGSTATE_MOLYBDATE_CHROMATE-BINDING PROTEIN MODA"/>
    <property type="match status" value="1"/>
</dbReference>
<dbReference type="AlphaFoldDB" id="K7QVE0"/>
<dbReference type="NCBIfam" id="TIGR01256">
    <property type="entry name" value="modA"/>
    <property type="match status" value="1"/>
</dbReference>
<dbReference type="Proteomes" id="UP000000211">
    <property type="component" value="Chromosome"/>
</dbReference>
<dbReference type="CDD" id="cd13539">
    <property type="entry name" value="PBP2_AvModA"/>
    <property type="match status" value="1"/>
</dbReference>
<dbReference type="SUPFAM" id="SSF53850">
    <property type="entry name" value="Periplasmic binding protein-like II"/>
    <property type="match status" value="1"/>
</dbReference>
<evidence type="ECO:0000313" key="6">
    <source>
        <dbReference type="EMBL" id="AFV76466.1"/>
    </source>
</evidence>
<evidence type="ECO:0000256" key="1">
    <source>
        <dbReference type="ARBA" id="ARBA00009175"/>
    </source>
</evidence>
<dbReference type="RefSeq" id="WP_016329652.1">
    <property type="nucleotide sequence ID" value="NC_019386.1"/>
</dbReference>
<dbReference type="KEGG" id="tos:Theos_1435"/>
<dbReference type="GO" id="GO:0046872">
    <property type="term" value="F:metal ion binding"/>
    <property type="evidence" value="ECO:0007669"/>
    <property type="project" value="UniProtKB-KW"/>
</dbReference>
<dbReference type="STRING" id="751945.Theos_1435"/>
<sequence>MRTPLILLWLLLFPSPILAQEVRVVAASDLQYALEEMRQAFQRANPQVKVTLSFGSSGKFYTQLLQGLPADLYFSAEEVYPKLLEEKGLAEPGTRALYAVGRMVLWVRKDLGLDPSRGPEILKDPKVTRIALANPVHAPYGRAAVTLLESYGLLRRLPNPPLALPRPFRALSWKELPWEEMNRGLEAYFDVSPLRQGKGNFSFVYGENISHAAQLALTGTGVGLLALSVAKSPALEEKGRYWVAPLDRHLRLEQAYVILKGMNRPEVVAFYRFVGSPEGRSILRRYGFLLPGEG</sequence>
<evidence type="ECO:0000256" key="3">
    <source>
        <dbReference type="ARBA" id="ARBA00022729"/>
    </source>
</evidence>
<name>K7QVE0_THEOS</name>
<dbReference type="OrthoDB" id="9785015at2"/>
<feature type="binding site" evidence="4">
    <location>
        <position position="57"/>
    </location>
    <ligand>
        <name>molybdate</name>
        <dbReference type="ChEBI" id="CHEBI:36264"/>
    </ligand>
</feature>